<gene>
    <name evidence="9" type="ORF">KDL28_25155</name>
</gene>
<feature type="transmembrane region" description="Helical" evidence="7">
    <location>
        <begin position="347"/>
        <end position="365"/>
    </location>
</feature>
<sequence>MVLTLSTFVVLLDASVVTIALPVVAADLGGPLDAVTWVLAAFVLAFAVLLLPGARLADLVGRRPVFLAGLGLFTLASLACGLAGSLELLIAARVAQGAGAALVEPAVLALITTTVPAGRRGLAFGMQGIAAGLGVVLGPIIGGALTTALSWEWVFLINVPIGVAAVGVAALVLPRGAPQPCPTTRRPFDLPGQVLSSAGLFCLVFPIIEGERLGWTAPVVLGSGAAAVLALVAFVAVERRAAAPLVDLSLFIDRLFAVGNVLRGLVQFVTLAVFFPLTLLLQVGLGYSPLGAAVLLLPLVGATLVASPVSGALSDRVDVRWLVLPGFAVVAAAAAALAVLAPHTRGPSLLLPLAAVGVGLGMLEAPTTSATLRDVPEQRAGVAAGVSYVAVLVGAELGLAVTAAIVQSRLAAAGATPPGPALAGAVSAALTVCAVVALAGAALAPAFSARPVRSPRG</sequence>
<evidence type="ECO:0000256" key="3">
    <source>
        <dbReference type="ARBA" id="ARBA00022475"/>
    </source>
</evidence>
<feature type="transmembrane region" description="Helical" evidence="7">
    <location>
        <begin position="386"/>
        <end position="406"/>
    </location>
</feature>
<keyword evidence="2" id="KW-0813">Transport</keyword>
<feature type="transmembrane region" description="Helical" evidence="7">
    <location>
        <begin position="214"/>
        <end position="237"/>
    </location>
</feature>
<dbReference type="PRINTS" id="PR01036">
    <property type="entry name" value="TCRTETB"/>
</dbReference>
<dbReference type="InterPro" id="IPR005829">
    <property type="entry name" value="Sugar_transporter_CS"/>
</dbReference>
<evidence type="ECO:0000256" key="5">
    <source>
        <dbReference type="ARBA" id="ARBA00022989"/>
    </source>
</evidence>
<protein>
    <submittedName>
        <fullName evidence="9">DHA2 family efflux MFS transporter permease subunit</fullName>
    </submittedName>
</protein>
<comment type="caution">
    <text evidence="9">The sequence shown here is derived from an EMBL/GenBank/DDBJ whole genome shotgun (WGS) entry which is preliminary data.</text>
</comment>
<evidence type="ECO:0000256" key="4">
    <source>
        <dbReference type="ARBA" id="ARBA00022692"/>
    </source>
</evidence>
<dbReference type="Gene3D" id="1.20.1250.20">
    <property type="entry name" value="MFS general substrate transporter like domains"/>
    <property type="match status" value="1"/>
</dbReference>
<keyword evidence="3" id="KW-1003">Cell membrane</keyword>
<proteinExistence type="predicted"/>
<dbReference type="InterPro" id="IPR011701">
    <property type="entry name" value="MFS"/>
</dbReference>
<dbReference type="InterPro" id="IPR004638">
    <property type="entry name" value="EmrB-like"/>
</dbReference>
<dbReference type="InterPro" id="IPR036259">
    <property type="entry name" value="MFS_trans_sf"/>
</dbReference>
<feature type="transmembrane region" description="Helical" evidence="7">
    <location>
        <begin position="35"/>
        <end position="53"/>
    </location>
</feature>
<feature type="transmembrane region" description="Helical" evidence="7">
    <location>
        <begin position="90"/>
        <end position="110"/>
    </location>
</feature>
<dbReference type="Proteomes" id="UP001165283">
    <property type="component" value="Unassembled WGS sequence"/>
</dbReference>
<organism evidence="9 10">
    <name type="scientific">Pseudonocardia humida</name>
    <dbReference type="NCBI Taxonomy" id="2800819"/>
    <lineage>
        <taxon>Bacteria</taxon>
        <taxon>Bacillati</taxon>
        <taxon>Actinomycetota</taxon>
        <taxon>Actinomycetes</taxon>
        <taxon>Pseudonocardiales</taxon>
        <taxon>Pseudonocardiaceae</taxon>
        <taxon>Pseudonocardia</taxon>
    </lineage>
</organism>
<feature type="domain" description="Major facilitator superfamily (MFS) profile" evidence="8">
    <location>
        <begin position="1"/>
        <end position="452"/>
    </location>
</feature>
<dbReference type="InterPro" id="IPR020846">
    <property type="entry name" value="MFS_dom"/>
</dbReference>
<feature type="transmembrane region" description="Helical" evidence="7">
    <location>
        <begin position="153"/>
        <end position="176"/>
    </location>
</feature>
<comment type="subcellular location">
    <subcellularLocation>
        <location evidence="1">Cell membrane</location>
        <topology evidence="1">Multi-pass membrane protein</topology>
    </subcellularLocation>
</comment>
<feature type="transmembrane region" description="Helical" evidence="7">
    <location>
        <begin position="426"/>
        <end position="447"/>
    </location>
</feature>
<dbReference type="PROSITE" id="PS50850">
    <property type="entry name" value="MFS"/>
    <property type="match status" value="1"/>
</dbReference>
<keyword evidence="6 7" id="KW-0472">Membrane</keyword>
<dbReference type="PANTHER" id="PTHR42718:SF46">
    <property type="entry name" value="BLR6921 PROTEIN"/>
    <property type="match status" value="1"/>
</dbReference>
<feature type="transmembrane region" description="Helical" evidence="7">
    <location>
        <begin position="287"/>
        <end position="309"/>
    </location>
</feature>
<feature type="transmembrane region" description="Helical" evidence="7">
    <location>
        <begin position="188"/>
        <end position="208"/>
    </location>
</feature>
<keyword evidence="4 7" id="KW-0812">Transmembrane</keyword>
<feature type="transmembrane region" description="Helical" evidence="7">
    <location>
        <begin position="65"/>
        <end position="84"/>
    </location>
</feature>
<accession>A0ABT1A5S3</accession>
<keyword evidence="5 7" id="KW-1133">Transmembrane helix</keyword>
<reference evidence="9" key="1">
    <citation type="submission" date="2021-04" db="EMBL/GenBank/DDBJ databases">
        <title>Pseudonocardia sp. nov., isolated from sandy soil of mangrove forest.</title>
        <authorList>
            <person name="Zan Z."/>
            <person name="Huang R."/>
            <person name="Liu W."/>
        </authorList>
    </citation>
    <scope>NUCLEOTIDE SEQUENCE</scope>
    <source>
        <strain evidence="9">S2-4</strain>
    </source>
</reference>
<feature type="transmembrane region" description="Helical" evidence="7">
    <location>
        <begin position="122"/>
        <end position="141"/>
    </location>
</feature>
<evidence type="ECO:0000256" key="1">
    <source>
        <dbReference type="ARBA" id="ARBA00004651"/>
    </source>
</evidence>
<evidence type="ECO:0000259" key="8">
    <source>
        <dbReference type="PROSITE" id="PS50850"/>
    </source>
</evidence>
<evidence type="ECO:0000256" key="2">
    <source>
        <dbReference type="ARBA" id="ARBA00022448"/>
    </source>
</evidence>
<evidence type="ECO:0000313" key="10">
    <source>
        <dbReference type="Proteomes" id="UP001165283"/>
    </source>
</evidence>
<dbReference type="Pfam" id="PF07690">
    <property type="entry name" value="MFS_1"/>
    <property type="match status" value="1"/>
</dbReference>
<keyword evidence="10" id="KW-1185">Reference proteome</keyword>
<dbReference type="Gene3D" id="1.20.1720.10">
    <property type="entry name" value="Multidrug resistance protein D"/>
    <property type="match status" value="1"/>
</dbReference>
<evidence type="ECO:0000256" key="7">
    <source>
        <dbReference type="SAM" id="Phobius"/>
    </source>
</evidence>
<feature type="transmembrane region" description="Helical" evidence="7">
    <location>
        <begin position="321"/>
        <end position="341"/>
    </location>
</feature>
<dbReference type="PROSITE" id="PS00216">
    <property type="entry name" value="SUGAR_TRANSPORT_1"/>
    <property type="match status" value="1"/>
</dbReference>
<dbReference type="PANTHER" id="PTHR42718">
    <property type="entry name" value="MAJOR FACILITATOR SUPERFAMILY MULTIDRUG TRANSPORTER MFSC"/>
    <property type="match status" value="1"/>
</dbReference>
<feature type="transmembrane region" description="Helical" evidence="7">
    <location>
        <begin position="258"/>
        <end position="281"/>
    </location>
</feature>
<evidence type="ECO:0000313" key="9">
    <source>
        <dbReference type="EMBL" id="MCO1658357.1"/>
    </source>
</evidence>
<evidence type="ECO:0000256" key="6">
    <source>
        <dbReference type="ARBA" id="ARBA00023136"/>
    </source>
</evidence>
<dbReference type="RefSeq" id="WP_252442216.1">
    <property type="nucleotide sequence ID" value="NZ_JAGSOV010000053.1"/>
</dbReference>
<dbReference type="SUPFAM" id="SSF103473">
    <property type="entry name" value="MFS general substrate transporter"/>
    <property type="match status" value="1"/>
</dbReference>
<dbReference type="EMBL" id="JAGSOV010000053">
    <property type="protein sequence ID" value="MCO1658357.1"/>
    <property type="molecule type" value="Genomic_DNA"/>
</dbReference>
<name>A0ABT1A5S3_9PSEU</name>
<dbReference type="NCBIfam" id="TIGR00711">
    <property type="entry name" value="efflux_EmrB"/>
    <property type="match status" value="1"/>
</dbReference>